<evidence type="ECO:0000256" key="4">
    <source>
        <dbReference type="ARBA" id="ARBA00022771"/>
    </source>
</evidence>
<feature type="domain" description="C2H2-type" evidence="12">
    <location>
        <begin position="370"/>
        <end position="397"/>
    </location>
</feature>
<evidence type="ECO:0000256" key="3">
    <source>
        <dbReference type="ARBA" id="ARBA00022737"/>
    </source>
</evidence>
<dbReference type="PROSITE" id="PS50157">
    <property type="entry name" value="ZINC_FINGER_C2H2_2"/>
    <property type="match status" value="8"/>
</dbReference>
<keyword evidence="7" id="KW-0238">DNA-binding</keyword>
<dbReference type="GO" id="GO:0008270">
    <property type="term" value="F:zinc ion binding"/>
    <property type="evidence" value="ECO:0007669"/>
    <property type="project" value="UniProtKB-KW"/>
</dbReference>
<dbReference type="Proteomes" id="UP000246464">
    <property type="component" value="Chromosome 1"/>
</dbReference>
<keyword evidence="5" id="KW-0862">Zinc</keyword>
<evidence type="ECO:0000256" key="2">
    <source>
        <dbReference type="ARBA" id="ARBA00022723"/>
    </source>
</evidence>
<dbReference type="GO" id="GO:0005634">
    <property type="term" value="C:nucleus"/>
    <property type="evidence" value="ECO:0007669"/>
    <property type="project" value="UniProtKB-SubCell"/>
</dbReference>
<dbReference type="PROSITE" id="PS00028">
    <property type="entry name" value="ZINC_FINGER_C2H2_1"/>
    <property type="match status" value="3"/>
</dbReference>
<evidence type="ECO:0000256" key="11">
    <source>
        <dbReference type="SAM" id="MobiDB-lite"/>
    </source>
</evidence>
<evidence type="ECO:0000256" key="7">
    <source>
        <dbReference type="ARBA" id="ARBA00023125"/>
    </source>
</evidence>
<feature type="region of interest" description="Disordered" evidence="11">
    <location>
        <begin position="135"/>
        <end position="155"/>
    </location>
</feature>
<gene>
    <name evidence="14" type="ORF">SMAX5B_015258</name>
</gene>
<feature type="domain" description="C2H2-type" evidence="12">
    <location>
        <begin position="454"/>
        <end position="481"/>
    </location>
</feature>
<feature type="domain" description="C2H2-type" evidence="12">
    <location>
        <begin position="164"/>
        <end position="191"/>
    </location>
</feature>
<feature type="compositionally biased region" description="Basic residues" evidence="11">
    <location>
        <begin position="252"/>
        <end position="261"/>
    </location>
</feature>
<dbReference type="Pfam" id="PF04970">
    <property type="entry name" value="LRAT"/>
    <property type="match status" value="1"/>
</dbReference>
<evidence type="ECO:0000313" key="15">
    <source>
        <dbReference type="Proteomes" id="UP000246464"/>
    </source>
</evidence>
<dbReference type="SUPFAM" id="SSF57667">
    <property type="entry name" value="beta-beta-alpha zinc fingers"/>
    <property type="match status" value="5"/>
</dbReference>
<evidence type="ECO:0000259" key="13">
    <source>
        <dbReference type="PROSITE" id="PS51934"/>
    </source>
</evidence>
<dbReference type="AlphaFoldDB" id="A0A2U9AVG2"/>
<evidence type="ECO:0000259" key="12">
    <source>
        <dbReference type="PROSITE" id="PS50157"/>
    </source>
</evidence>
<feature type="compositionally biased region" description="Basic and acidic residues" evidence="11">
    <location>
        <begin position="525"/>
        <end position="547"/>
    </location>
</feature>
<proteinExistence type="predicted"/>
<feature type="compositionally biased region" description="Basic and acidic residues" evidence="11">
    <location>
        <begin position="506"/>
        <end position="515"/>
    </location>
</feature>
<accession>A0A2U9AVG2</accession>
<evidence type="ECO:0000256" key="9">
    <source>
        <dbReference type="ARBA" id="ARBA00023242"/>
    </source>
</evidence>
<feature type="compositionally biased region" description="Basic and acidic residues" evidence="11">
    <location>
        <begin position="242"/>
        <end position="251"/>
    </location>
</feature>
<feature type="domain" description="LRAT" evidence="13">
    <location>
        <begin position="577"/>
        <end position="692"/>
    </location>
</feature>
<feature type="region of interest" description="Disordered" evidence="11">
    <location>
        <begin position="500"/>
        <end position="572"/>
    </location>
</feature>
<feature type="region of interest" description="Disordered" evidence="11">
    <location>
        <begin position="236"/>
        <end position="267"/>
    </location>
</feature>
<feature type="domain" description="C2H2-type" evidence="12">
    <location>
        <begin position="398"/>
        <end position="425"/>
    </location>
</feature>
<evidence type="ECO:0000256" key="1">
    <source>
        <dbReference type="ARBA" id="ARBA00004123"/>
    </source>
</evidence>
<keyword evidence="2" id="KW-0479">Metal-binding</keyword>
<dbReference type="GO" id="GO:0001228">
    <property type="term" value="F:DNA-binding transcription activator activity, RNA polymerase II-specific"/>
    <property type="evidence" value="ECO:0007669"/>
    <property type="project" value="TreeGrafter"/>
</dbReference>
<keyword evidence="4 10" id="KW-0863">Zinc-finger</keyword>
<feature type="domain" description="C2H2-type" evidence="12">
    <location>
        <begin position="192"/>
        <end position="219"/>
    </location>
</feature>
<dbReference type="FunFam" id="3.30.160.60:FF:002343">
    <property type="entry name" value="Zinc finger protein 33A"/>
    <property type="match status" value="1"/>
</dbReference>
<keyword evidence="8" id="KW-0804">Transcription</keyword>
<dbReference type="FunFam" id="3.30.160.60:FF:000123">
    <property type="entry name" value="transcriptional repressor CTCF isoform X1"/>
    <property type="match status" value="1"/>
</dbReference>
<protein>
    <submittedName>
        <fullName evidence="14">Putative zinc finger protein 513-like</fullName>
    </submittedName>
</protein>
<evidence type="ECO:0000256" key="5">
    <source>
        <dbReference type="ARBA" id="ARBA00022833"/>
    </source>
</evidence>
<evidence type="ECO:0000256" key="8">
    <source>
        <dbReference type="ARBA" id="ARBA00023163"/>
    </source>
</evidence>
<evidence type="ECO:0000313" key="14">
    <source>
        <dbReference type="EMBL" id="AWO95653.1"/>
    </source>
</evidence>
<dbReference type="Pfam" id="PF00096">
    <property type="entry name" value="zf-C2H2"/>
    <property type="match status" value="3"/>
</dbReference>
<dbReference type="Gene3D" id="3.90.1720.10">
    <property type="entry name" value="endopeptidase domain like (from Nostoc punctiforme)"/>
    <property type="match status" value="1"/>
</dbReference>
<organism evidence="14 15">
    <name type="scientific">Scophthalmus maximus</name>
    <name type="common">Turbot</name>
    <name type="synonym">Psetta maxima</name>
    <dbReference type="NCBI Taxonomy" id="52904"/>
    <lineage>
        <taxon>Eukaryota</taxon>
        <taxon>Metazoa</taxon>
        <taxon>Chordata</taxon>
        <taxon>Craniata</taxon>
        <taxon>Vertebrata</taxon>
        <taxon>Euteleostomi</taxon>
        <taxon>Actinopterygii</taxon>
        <taxon>Neopterygii</taxon>
        <taxon>Teleostei</taxon>
        <taxon>Neoteleostei</taxon>
        <taxon>Acanthomorphata</taxon>
        <taxon>Carangaria</taxon>
        <taxon>Pleuronectiformes</taxon>
        <taxon>Pleuronectoidei</taxon>
        <taxon>Scophthalmidae</taxon>
        <taxon>Scophthalmus</taxon>
    </lineage>
</organism>
<dbReference type="SMART" id="SM00355">
    <property type="entry name" value="ZnF_C2H2"/>
    <property type="match status" value="8"/>
</dbReference>
<evidence type="ECO:0000256" key="6">
    <source>
        <dbReference type="ARBA" id="ARBA00023015"/>
    </source>
</evidence>
<keyword evidence="15" id="KW-1185">Reference proteome</keyword>
<dbReference type="Gene3D" id="3.30.160.60">
    <property type="entry name" value="Classic Zinc Finger"/>
    <property type="match status" value="7"/>
</dbReference>
<reference evidence="14 15" key="1">
    <citation type="submission" date="2017-12" db="EMBL/GenBank/DDBJ databases">
        <title>Integrating genomic resources of turbot (Scophthalmus maximus) in depth evaluation of genetic and physical mapping variation across individuals.</title>
        <authorList>
            <person name="Martinez P."/>
        </authorList>
    </citation>
    <scope>NUCLEOTIDE SEQUENCE [LARGE SCALE GENOMIC DNA]</scope>
</reference>
<dbReference type="InterPro" id="IPR007053">
    <property type="entry name" value="LRAT_dom"/>
</dbReference>
<keyword evidence="3" id="KW-0677">Repeat</keyword>
<dbReference type="InterPro" id="IPR013087">
    <property type="entry name" value="Znf_C2H2_type"/>
</dbReference>
<dbReference type="FunFam" id="3.30.160.60:FF:001967">
    <property type="entry name" value="Ras-responsive element-binding protein"/>
    <property type="match status" value="1"/>
</dbReference>
<keyword evidence="6" id="KW-0805">Transcription regulation</keyword>
<dbReference type="PROSITE" id="PS51934">
    <property type="entry name" value="LRAT"/>
    <property type="match status" value="1"/>
</dbReference>
<sequence>MPRRKQSNPQPVKLESEDGAVVCEPSCLVLESDFLLSGELEFGDSEIMGLDRDTGMTVFSLSVDDDPSAPTDSTFPAFLSCKGCGQLLGDAPLGAGLDLGVGLDLGTELYCLSCEEGVQHAASFDSSLVNGSNLSDTSISGGSNRKRRSLGKSGAAGDVPAKLFSCPQCVFTTRYSNHLKRHMKTHDGQKPYHCPVCPYASAQLVNLQRHARTHTGEKPYRCHQCSYACSSLGNLRRHQRMHTQERPQRREKEKRRGRRKKANAEAEEVVSDLTLRVSQDSGFLHTLGGLGSPSAPLPVLLFPLCCRLCGLTLEEADLEEDKAEGETEGEGGQMCRRCALDLLSKDGPGPPCGPAVSRGSRRGQRGTKLYRCPHCPFLSHYPNHLARHAHTHSEEKPHRCPHCAYTSSHLDNLKRHLRVHTGEKPYQCPACSYACGNLANLRRHERIHSGTKPFHCGVCGYSCNQSMNLKRHMLRHTGEKPYACAECSYTTGHWDNYKRHQRKHGHNTDSWDKHAPINGLSWSKDTQEGERNTCFTRPEDDERDPRCSDVQTSGGHEQKKINKKQNSHPKLFPGDIVEYPRNKYFSHFGVYYGERDGVPYVAHLTCRDSDAKLPLFGRALRSEVKLDPLYLLGNKYKVSNMLDDCFPARDFQDAVKPNIDEMLGREVTFDILFHNSEHQATLFRYGVKKSEQIEIIYKHIMPAWKKLFDNKKL</sequence>
<keyword evidence="9" id="KW-0539">Nucleus</keyword>
<feature type="domain" description="C2H2-type" evidence="12">
    <location>
        <begin position="482"/>
        <end position="509"/>
    </location>
</feature>
<evidence type="ECO:0000256" key="10">
    <source>
        <dbReference type="PROSITE-ProRule" id="PRU00042"/>
    </source>
</evidence>
<dbReference type="InterPro" id="IPR036236">
    <property type="entry name" value="Znf_C2H2_sf"/>
</dbReference>
<dbReference type="GO" id="GO:0000978">
    <property type="term" value="F:RNA polymerase II cis-regulatory region sequence-specific DNA binding"/>
    <property type="evidence" value="ECO:0007669"/>
    <property type="project" value="TreeGrafter"/>
</dbReference>
<name>A0A2U9AVG2_SCOMX</name>
<dbReference type="PANTHER" id="PTHR24393">
    <property type="entry name" value="ZINC FINGER PROTEIN"/>
    <property type="match status" value="1"/>
</dbReference>
<feature type="domain" description="C2H2-type" evidence="12">
    <location>
        <begin position="220"/>
        <end position="247"/>
    </location>
</feature>
<comment type="subcellular location">
    <subcellularLocation>
        <location evidence="1">Nucleus</location>
    </subcellularLocation>
</comment>
<dbReference type="FunFam" id="3.30.160.60:FF:000395">
    <property type="entry name" value="zinc finger protein 513"/>
    <property type="match status" value="3"/>
</dbReference>
<dbReference type="EMBL" id="CP026243">
    <property type="protein sequence ID" value="AWO95653.1"/>
    <property type="molecule type" value="Genomic_DNA"/>
</dbReference>
<feature type="domain" description="C2H2-type" evidence="12">
    <location>
        <begin position="426"/>
        <end position="453"/>
    </location>
</feature>
<dbReference type="PANTHER" id="PTHR24393:SF165">
    <property type="entry name" value="ZINC FINGER PROTEIN 555-LIKE"/>
    <property type="match status" value="1"/>
</dbReference>
<dbReference type="STRING" id="52904.ENSSMAP00000004777"/>